<organism evidence="2 3">
    <name type="scientific">Fimbriiglobus ruber</name>
    <dbReference type="NCBI Taxonomy" id="1908690"/>
    <lineage>
        <taxon>Bacteria</taxon>
        <taxon>Pseudomonadati</taxon>
        <taxon>Planctomycetota</taxon>
        <taxon>Planctomycetia</taxon>
        <taxon>Gemmatales</taxon>
        <taxon>Gemmataceae</taxon>
        <taxon>Fimbriiglobus</taxon>
    </lineage>
</organism>
<comment type="caution">
    <text evidence="2">The sequence shown here is derived from an EMBL/GenBank/DDBJ whole genome shotgun (WGS) entry which is preliminary data.</text>
</comment>
<evidence type="ECO:0000313" key="3">
    <source>
        <dbReference type="Proteomes" id="UP000214646"/>
    </source>
</evidence>
<dbReference type="RefSeq" id="WP_161968021.1">
    <property type="nucleotide sequence ID" value="NZ_NIDE01000018.1"/>
</dbReference>
<dbReference type="AlphaFoldDB" id="A0A225D162"/>
<accession>A0A225D162</accession>
<protein>
    <submittedName>
        <fullName evidence="2">Uncharacterized protein</fullName>
    </submittedName>
</protein>
<dbReference type="OrthoDB" id="287730at2"/>
<keyword evidence="3" id="KW-1185">Reference proteome</keyword>
<feature type="signal peptide" evidence="1">
    <location>
        <begin position="1"/>
        <end position="27"/>
    </location>
</feature>
<dbReference type="PROSITE" id="PS51257">
    <property type="entry name" value="PROKAR_LIPOPROTEIN"/>
    <property type="match status" value="1"/>
</dbReference>
<evidence type="ECO:0000256" key="1">
    <source>
        <dbReference type="SAM" id="SignalP"/>
    </source>
</evidence>
<dbReference type="Proteomes" id="UP000214646">
    <property type="component" value="Unassembled WGS sequence"/>
</dbReference>
<gene>
    <name evidence="2" type="ORF">FRUB_09413</name>
</gene>
<dbReference type="EMBL" id="NIDE01000018">
    <property type="protein sequence ID" value="OWK35252.1"/>
    <property type="molecule type" value="Genomic_DNA"/>
</dbReference>
<sequence length="318" mass="33478">MDRFFRRSVVWLAHACLGLVVVSGAVAVAGALGCNHTEKTCNRPGCEEVEKGAIPQPVGTFTRRDYAKQTEKGAADAFVIYYNEWLDGQTVLGPFGADHLVRIVSCVGSTSYPVVIQKDPDQPRLAEERRRVVINELLRAGVVDAAARVVVDRPAAEGLFGVEAERIYPQLIRGSFNGNGFGGGGGGLNGFGGGGFGVVGSAGSGVVGSGPAGSGVVGSGLAADSRVSAVKRESVCLIHDPVDGVGSGIEANWRRESPGWGTTLEPHGPRQRLWWSLPRAGVLWRWRPNPATHVAGLPQSARLVSAPGCDTVDWTICE</sequence>
<proteinExistence type="predicted"/>
<feature type="chain" id="PRO_5013030817" evidence="1">
    <location>
        <begin position="28"/>
        <end position="318"/>
    </location>
</feature>
<evidence type="ECO:0000313" key="2">
    <source>
        <dbReference type="EMBL" id="OWK35252.1"/>
    </source>
</evidence>
<keyword evidence="1" id="KW-0732">Signal</keyword>
<reference evidence="3" key="1">
    <citation type="submission" date="2017-06" db="EMBL/GenBank/DDBJ databases">
        <title>Genome analysis of Fimbriiglobus ruber SP5, the first member of the order Planctomycetales with confirmed chitinolytic capability.</title>
        <authorList>
            <person name="Ravin N.V."/>
            <person name="Rakitin A.L."/>
            <person name="Ivanova A.A."/>
            <person name="Beletsky A.V."/>
            <person name="Kulichevskaya I.S."/>
            <person name="Mardanov A.V."/>
            <person name="Dedysh S.N."/>
        </authorList>
    </citation>
    <scope>NUCLEOTIDE SEQUENCE [LARGE SCALE GENOMIC DNA]</scope>
    <source>
        <strain evidence="3">SP5</strain>
    </source>
</reference>
<name>A0A225D162_9BACT</name>